<comment type="pathway">
    <text evidence="4">Lipid metabolism.</text>
</comment>
<keyword evidence="13 17" id="KW-0472">Membrane</keyword>
<evidence type="ECO:0000256" key="8">
    <source>
        <dbReference type="ARBA" id="ARBA00022679"/>
    </source>
</evidence>
<feature type="transmembrane region" description="Helical" evidence="17">
    <location>
        <begin position="20"/>
        <end position="41"/>
    </location>
</feature>
<dbReference type="OrthoDB" id="10260889at2759"/>
<protein>
    <recommendedName>
        <fullName evidence="6 16">Phosphatidate cytidylyltransferase</fullName>
        <ecNumber evidence="6 16">2.7.7.41</ecNumber>
    </recommendedName>
</protein>
<dbReference type="Pfam" id="PF01148">
    <property type="entry name" value="CTP_transf_1"/>
    <property type="match status" value="1"/>
</dbReference>
<comment type="caution">
    <text evidence="18">The sequence shown here is derived from an EMBL/GenBank/DDBJ whole genome shotgun (WGS) entry which is preliminary data.</text>
</comment>
<evidence type="ECO:0000256" key="10">
    <source>
        <dbReference type="ARBA" id="ARBA00022695"/>
    </source>
</evidence>
<dbReference type="UniPathway" id="UPA00557">
    <property type="reaction ID" value="UER00614"/>
</dbReference>
<keyword evidence="7" id="KW-0444">Lipid biosynthesis</keyword>
<proteinExistence type="inferred from homology"/>
<evidence type="ECO:0000256" key="1">
    <source>
        <dbReference type="ARBA" id="ARBA00001698"/>
    </source>
</evidence>
<keyword evidence="12" id="KW-0443">Lipid metabolism</keyword>
<evidence type="ECO:0000256" key="6">
    <source>
        <dbReference type="ARBA" id="ARBA00012487"/>
    </source>
</evidence>
<keyword evidence="8 16" id="KW-0808">Transferase</keyword>
<evidence type="ECO:0000256" key="7">
    <source>
        <dbReference type="ARBA" id="ARBA00022516"/>
    </source>
</evidence>
<dbReference type="AlphaFoldDB" id="A0A367JS27"/>
<organism evidence="18 19">
    <name type="scientific">Rhizopus stolonifer</name>
    <name type="common">Rhizopus nigricans</name>
    <dbReference type="NCBI Taxonomy" id="4846"/>
    <lineage>
        <taxon>Eukaryota</taxon>
        <taxon>Fungi</taxon>
        <taxon>Fungi incertae sedis</taxon>
        <taxon>Mucoromycota</taxon>
        <taxon>Mucoromycotina</taxon>
        <taxon>Mucoromycetes</taxon>
        <taxon>Mucorales</taxon>
        <taxon>Mucorineae</taxon>
        <taxon>Rhizopodaceae</taxon>
        <taxon>Rhizopus</taxon>
    </lineage>
</organism>
<dbReference type="EMBL" id="PJQM01002799">
    <property type="protein sequence ID" value="RCH92706.1"/>
    <property type="molecule type" value="Genomic_DNA"/>
</dbReference>
<keyword evidence="14" id="KW-0594">Phospholipid biosynthesis</keyword>
<evidence type="ECO:0000256" key="4">
    <source>
        <dbReference type="ARBA" id="ARBA00005189"/>
    </source>
</evidence>
<evidence type="ECO:0000256" key="11">
    <source>
        <dbReference type="ARBA" id="ARBA00022989"/>
    </source>
</evidence>
<dbReference type="PANTHER" id="PTHR13773:SF8">
    <property type="entry name" value="PHOSPHATIDATE CYTIDYLYLTRANSFERASE, PHOTORECEPTOR-SPECIFIC"/>
    <property type="match status" value="1"/>
</dbReference>
<comment type="pathway">
    <text evidence="3 16">Phospholipid metabolism; CDP-diacylglycerol biosynthesis; CDP-diacylglycerol from sn-glycerol 3-phosphate: step 3/3.</text>
</comment>
<evidence type="ECO:0000256" key="16">
    <source>
        <dbReference type="RuleBase" id="RU003938"/>
    </source>
</evidence>
<dbReference type="PANTHER" id="PTHR13773">
    <property type="entry name" value="PHOSPHATIDATE CYTIDYLYLTRANSFERASE"/>
    <property type="match status" value="1"/>
</dbReference>
<comment type="subcellular location">
    <subcellularLocation>
        <location evidence="2">Membrane</location>
        <topology evidence="2">Multi-pass membrane protein</topology>
    </subcellularLocation>
</comment>
<gene>
    <name evidence="18" type="ORF">CU098_010354</name>
</gene>
<evidence type="ECO:0000313" key="19">
    <source>
        <dbReference type="Proteomes" id="UP000253551"/>
    </source>
</evidence>
<sequence length="177" mass="19697">MLWTGFILGKVPDKDLNGILLHTFWIHIASCLTTLQPYFIQHNLSRGLFWFPCSTVIVNDTAAYFFGRWFGQIPLFSKSPRKTLEGYLAAIPLTLLFGYTVSGWLRVSTSDGVIIALFAAIVAPFGGFFASSLKRANNIKDFGTFLPGHGGLADRVDCQLFMAAFTYFLCSQCEEDS</sequence>
<dbReference type="GO" id="GO:0016024">
    <property type="term" value="P:CDP-diacylglycerol biosynthetic process"/>
    <property type="evidence" value="ECO:0007669"/>
    <property type="project" value="UniProtKB-UniPathway"/>
</dbReference>
<dbReference type="GO" id="GO:0005789">
    <property type="term" value="C:endoplasmic reticulum membrane"/>
    <property type="evidence" value="ECO:0007669"/>
    <property type="project" value="TreeGrafter"/>
</dbReference>
<keyword evidence="19" id="KW-1185">Reference proteome</keyword>
<evidence type="ECO:0000256" key="2">
    <source>
        <dbReference type="ARBA" id="ARBA00004141"/>
    </source>
</evidence>
<feature type="transmembrane region" description="Helical" evidence="17">
    <location>
        <begin position="113"/>
        <end position="133"/>
    </location>
</feature>
<feature type="transmembrane region" description="Helical" evidence="17">
    <location>
        <begin position="47"/>
        <end position="66"/>
    </location>
</feature>
<evidence type="ECO:0000256" key="17">
    <source>
        <dbReference type="SAM" id="Phobius"/>
    </source>
</evidence>
<accession>A0A367JS27</accession>
<name>A0A367JS27_RHIST</name>
<dbReference type="Proteomes" id="UP000253551">
    <property type="component" value="Unassembled WGS sequence"/>
</dbReference>
<comment type="catalytic activity">
    <reaction evidence="1 16">
        <text>a 1,2-diacyl-sn-glycero-3-phosphate + CTP + H(+) = a CDP-1,2-diacyl-sn-glycerol + diphosphate</text>
        <dbReference type="Rhea" id="RHEA:16229"/>
        <dbReference type="ChEBI" id="CHEBI:15378"/>
        <dbReference type="ChEBI" id="CHEBI:33019"/>
        <dbReference type="ChEBI" id="CHEBI:37563"/>
        <dbReference type="ChEBI" id="CHEBI:58332"/>
        <dbReference type="ChEBI" id="CHEBI:58608"/>
        <dbReference type="EC" id="2.7.7.41"/>
    </reaction>
</comment>
<comment type="similarity">
    <text evidence="5 16">Belongs to the CDS family.</text>
</comment>
<evidence type="ECO:0000256" key="12">
    <source>
        <dbReference type="ARBA" id="ARBA00023098"/>
    </source>
</evidence>
<feature type="transmembrane region" description="Helical" evidence="17">
    <location>
        <begin position="87"/>
        <end position="107"/>
    </location>
</feature>
<dbReference type="PROSITE" id="PS01315">
    <property type="entry name" value="CDS"/>
    <property type="match status" value="1"/>
</dbReference>
<dbReference type="GO" id="GO:0004605">
    <property type="term" value="F:phosphatidate cytidylyltransferase activity"/>
    <property type="evidence" value="ECO:0007669"/>
    <property type="project" value="UniProtKB-EC"/>
</dbReference>
<evidence type="ECO:0000256" key="5">
    <source>
        <dbReference type="ARBA" id="ARBA00010185"/>
    </source>
</evidence>
<dbReference type="InterPro" id="IPR016720">
    <property type="entry name" value="PC_Trfase_euk"/>
</dbReference>
<dbReference type="InterPro" id="IPR000374">
    <property type="entry name" value="PC_trans"/>
</dbReference>
<evidence type="ECO:0000256" key="3">
    <source>
        <dbReference type="ARBA" id="ARBA00005119"/>
    </source>
</evidence>
<evidence type="ECO:0000256" key="15">
    <source>
        <dbReference type="ARBA" id="ARBA00023264"/>
    </source>
</evidence>
<evidence type="ECO:0000256" key="13">
    <source>
        <dbReference type="ARBA" id="ARBA00023136"/>
    </source>
</evidence>
<evidence type="ECO:0000313" key="18">
    <source>
        <dbReference type="EMBL" id="RCH92706.1"/>
    </source>
</evidence>
<keyword evidence="11 17" id="KW-1133">Transmembrane helix</keyword>
<evidence type="ECO:0000256" key="14">
    <source>
        <dbReference type="ARBA" id="ARBA00023209"/>
    </source>
</evidence>
<evidence type="ECO:0000256" key="9">
    <source>
        <dbReference type="ARBA" id="ARBA00022692"/>
    </source>
</evidence>
<keyword evidence="15" id="KW-1208">Phospholipid metabolism</keyword>
<dbReference type="EC" id="2.7.7.41" evidence="6 16"/>
<keyword evidence="9 16" id="KW-0812">Transmembrane</keyword>
<keyword evidence="10 16" id="KW-0548">Nucleotidyltransferase</keyword>
<dbReference type="STRING" id="4846.A0A367JS27"/>
<reference evidence="18 19" key="1">
    <citation type="journal article" date="2018" name="G3 (Bethesda)">
        <title>Phylogenetic and Phylogenomic Definition of Rhizopus Species.</title>
        <authorList>
            <person name="Gryganskyi A.P."/>
            <person name="Golan J."/>
            <person name="Dolatabadi S."/>
            <person name="Mondo S."/>
            <person name="Robb S."/>
            <person name="Idnurm A."/>
            <person name="Muszewska A."/>
            <person name="Steczkiewicz K."/>
            <person name="Masonjones S."/>
            <person name="Liao H.L."/>
            <person name="Gajdeczka M.T."/>
            <person name="Anike F."/>
            <person name="Vuek A."/>
            <person name="Anishchenko I.M."/>
            <person name="Voigt K."/>
            <person name="de Hoog G.S."/>
            <person name="Smith M.E."/>
            <person name="Heitman J."/>
            <person name="Vilgalys R."/>
            <person name="Stajich J.E."/>
        </authorList>
    </citation>
    <scope>NUCLEOTIDE SEQUENCE [LARGE SCALE GENOMIC DNA]</scope>
    <source>
        <strain evidence="18 19">LSU 92-RS-03</strain>
    </source>
</reference>